<dbReference type="OrthoDB" id="9802016at2"/>
<evidence type="ECO:0000256" key="2">
    <source>
        <dbReference type="ARBA" id="ARBA00023125"/>
    </source>
</evidence>
<organism evidence="5 6">
    <name type="scientific">Rubinisphaera brasiliensis (strain ATCC 49424 / DSM 5305 / JCM 21570 / IAM 15109 / NBRC 103401 / IFAM 1448)</name>
    <name type="common">Planctomyces brasiliensis</name>
    <dbReference type="NCBI Taxonomy" id="756272"/>
    <lineage>
        <taxon>Bacteria</taxon>
        <taxon>Pseudomonadati</taxon>
        <taxon>Planctomycetota</taxon>
        <taxon>Planctomycetia</taxon>
        <taxon>Planctomycetales</taxon>
        <taxon>Planctomycetaceae</taxon>
        <taxon>Rubinisphaera</taxon>
    </lineage>
</organism>
<keyword evidence="6" id="KW-1185">Reference proteome</keyword>
<dbReference type="PANTHER" id="PTHR43132">
    <property type="entry name" value="ARSENICAL RESISTANCE OPERON REPRESSOR ARSR-RELATED"/>
    <property type="match status" value="1"/>
</dbReference>
<accession>F0SH46</accession>
<dbReference type="AlphaFoldDB" id="F0SH46"/>
<dbReference type="PROSITE" id="PS50987">
    <property type="entry name" value="HTH_ARSR_2"/>
    <property type="match status" value="1"/>
</dbReference>
<evidence type="ECO:0000313" key="5">
    <source>
        <dbReference type="EMBL" id="ADY60587.1"/>
    </source>
</evidence>
<dbReference type="InterPro" id="IPR001845">
    <property type="entry name" value="HTH_ArsR_DNA-bd_dom"/>
</dbReference>
<dbReference type="SUPFAM" id="SSF46785">
    <property type="entry name" value="Winged helix' DNA-binding domain"/>
    <property type="match status" value="1"/>
</dbReference>
<protein>
    <submittedName>
        <fullName evidence="5">Transcriptional regulator, ArsR family</fullName>
    </submittedName>
</protein>
<dbReference type="PANTHER" id="PTHR43132:SF2">
    <property type="entry name" value="ARSENICAL RESISTANCE OPERON REPRESSOR ARSR-RELATED"/>
    <property type="match status" value="1"/>
</dbReference>
<dbReference type="GO" id="GO:0003700">
    <property type="term" value="F:DNA-binding transcription factor activity"/>
    <property type="evidence" value="ECO:0007669"/>
    <property type="project" value="InterPro"/>
</dbReference>
<dbReference type="Gene3D" id="1.10.10.10">
    <property type="entry name" value="Winged helix-like DNA-binding domain superfamily/Winged helix DNA-binding domain"/>
    <property type="match status" value="1"/>
</dbReference>
<dbReference type="InterPro" id="IPR036390">
    <property type="entry name" value="WH_DNA-bd_sf"/>
</dbReference>
<dbReference type="InterPro" id="IPR051011">
    <property type="entry name" value="Metal_resp_trans_reg"/>
</dbReference>
<dbReference type="PRINTS" id="PR00778">
    <property type="entry name" value="HTHARSR"/>
</dbReference>
<sequence>MGSRTQQLDTETIFRALSDRTRLRILNLLRGGELCVCDLVDVLDVPQPTASRHLAYLRNAGLVLARKEGLWHYYRLVAASTPFLKQVFACVNAAAAEDEQLTVDTERLRLGRQSDCCE</sequence>
<evidence type="ECO:0000256" key="3">
    <source>
        <dbReference type="ARBA" id="ARBA00023163"/>
    </source>
</evidence>
<dbReference type="HOGENOM" id="CLU_097806_3_1_0"/>
<dbReference type="Proteomes" id="UP000006860">
    <property type="component" value="Chromosome"/>
</dbReference>
<feature type="domain" description="HTH arsR-type" evidence="4">
    <location>
        <begin position="2"/>
        <end position="99"/>
    </location>
</feature>
<evidence type="ECO:0000256" key="1">
    <source>
        <dbReference type="ARBA" id="ARBA00023015"/>
    </source>
</evidence>
<proteinExistence type="predicted"/>
<dbReference type="NCBIfam" id="NF033788">
    <property type="entry name" value="HTH_metalloreg"/>
    <property type="match status" value="1"/>
</dbReference>
<dbReference type="InterPro" id="IPR011991">
    <property type="entry name" value="ArsR-like_HTH"/>
</dbReference>
<dbReference type="EMBL" id="CP002546">
    <property type="protein sequence ID" value="ADY60587.1"/>
    <property type="molecule type" value="Genomic_DNA"/>
</dbReference>
<dbReference type="KEGG" id="pbs:Plabr_2990"/>
<evidence type="ECO:0000259" key="4">
    <source>
        <dbReference type="PROSITE" id="PS50987"/>
    </source>
</evidence>
<reference evidence="6" key="1">
    <citation type="submission" date="2011-02" db="EMBL/GenBank/DDBJ databases">
        <title>The complete genome of Planctomyces brasiliensis DSM 5305.</title>
        <authorList>
            <person name="Lucas S."/>
            <person name="Copeland A."/>
            <person name="Lapidus A."/>
            <person name="Bruce D."/>
            <person name="Goodwin L."/>
            <person name="Pitluck S."/>
            <person name="Kyrpides N."/>
            <person name="Mavromatis K."/>
            <person name="Pagani I."/>
            <person name="Ivanova N."/>
            <person name="Ovchinnikova G."/>
            <person name="Lu M."/>
            <person name="Detter J.C."/>
            <person name="Han C."/>
            <person name="Land M."/>
            <person name="Hauser L."/>
            <person name="Markowitz V."/>
            <person name="Cheng J.-F."/>
            <person name="Hugenholtz P."/>
            <person name="Woyke T."/>
            <person name="Wu D."/>
            <person name="Tindall B."/>
            <person name="Pomrenke H.G."/>
            <person name="Brambilla E."/>
            <person name="Klenk H.-P."/>
            <person name="Eisen J.A."/>
        </authorList>
    </citation>
    <scope>NUCLEOTIDE SEQUENCE [LARGE SCALE GENOMIC DNA]</scope>
    <source>
        <strain evidence="6">ATCC 49424 / DSM 5305 / JCM 21570 / NBRC 103401 / IFAM 1448</strain>
    </source>
</reference>
<gene>
    <name evidence="5" type="ordered locus">Plabr_2990</name>
</gene>
<dbReference type="InterPro" id="IPR036388">
    <property type="entry name" value="WH-like_DNA-bd_sf"/>
</dbReference>
<dbReference type="CDD" id="cd00090">
    <property type="entry name" value="HTH_ARSR"/>
    <property type="match status" value="1"/>
</dbReference>
<dbReference type="GO" id="GO:0003677">
    <property type="term" value="F:DNA binding"/>
    <property type="evidence" value="ECO:0007669"/>
    <property type="project" value="UniProtKB-KW"/>
</dbReference>
<name>F0SH46_RUBBR</name>
<dbReference type="RefSeq" id="WP_013629308.1">
    <property type="nucleotide sequence ID" value="NC_015174.1"/>
</dbReference>
<keyword evidence="2" id="KW-0238">DNA-binding</keyword>
<keyword evidence="1" id="KW-0805">Transcription regulation</keyword>
<dbReference type="STRING" id="756272.Plabr_2990"/>
<dbReference type="SMART" id="SM00418">
    <property type="entry name" value="HTH_ARSR"/>
    <property type="match status" value="1"/>
</dbReference>
<dbReference type="eggNOG" id="COG0640">
    <property type="taxonomic scope" value="Bacteria"/>
</dbReference>
<evidence type="ECO:0000313" key="6">
    <source>
        <dbReference type="Proteomes" id="UP000006860"/>
    </source>
</evidence>
<dbReference type="Pfam" id="PF01022">
    <property type="entry name" value="HTH_5"/>
    <property type="match status" value="1"/>
</dbReference>
<keyword evidence="3" id="KW-0804">Transcription</keyword>